<dbReference type="InterPro" id="IPR040442">
    <property type="entry name" value="Pyrv_kinase-like_dom_sf"/>
</dbReference>
<keyword evidence="12" id="KW-0670">Pyruvate</keyword>
<keyword evidence="5 14" id="KW-0808">Transferase</keyword>
<name>A0AAN7VV74_9COLE</name>
<feature type="domain" description="Pyruvate kinase barrel" evidence="15">
    <location>
        <begin position="1"/>
        <end position="326"/>
    </location>
</feature>
<dbReference type="GO" id="GO:0016301">
    <property type="term" value="F:kinase activity"/>
    <property type="evidence" value="ECO:0007669"/>
    <property type="project" value="UniProtKB-KW"/>
</dbReference>
<evidence type="ECO:0000256" key="4">
    <source>
        <dbReference type="ARBA" id="ARBA00012142"/>
    </source>
</evidence>
<comment type="pathway">
    <text evidence="2 14">Carbohydrate degradation; glycolysis; pyruvate from D-glyceraldehyde 3-phosphate: step 5/5.</text>
</comment>
<dbReference type="SUPFAM" id="SSF51621">
    <property type="entry name" value="Phosphoenolpyruvate/pyruvate domain"/>
    <property type="match status" value="1"/>
</dbReference>
<evidence type="ECO:0000256" key="6">
    <source>
        <dbReference type="ARBA" id="ARBA00022723"/>
    </source>
</evidence>
<dbReference type="PRINTS" id="PR01050">
    <property type="entry name" value="PYRUVTKNASE"/>
</dbReference>
<evidence type="ECO:0000256" key="1">
    <source>
        <dbReference type="ARBA" id="ARBA00001958"/>
    </source>
</evidence>
<dbReference type="Gene3D" id="2.40.33.10">
    <property type="entry name" value="PK beta-barrel domain-like"/>
    <property type="match status" value="1"/>
</dbReference>
<evidence type="ECO:0000256" key="12">
    <source>
        <dbReference type="ARBA" id="ARBA00023317"/>
    </source>
</evidence>
<dbReference type="InterPro" id="IPR011037">
    <property type="entry name" value="Pyrv_Knase-like_insert_dom_sf"/>
</dbReference>
<dbReference type="GO" id="GO:0005524">
    <property type="term" value="F:ATP binding"/>
    <property type="evidence" value="ECO:0007669"/>
    <property type="project" value="UniProtKB-KW"/>
</dbReference>
<dbReference type="InterPro" id="IPR036918">
    <property type="entry name" value="Pyrv_Knase_C_sf"/>
</dbReference>
<dbReference type="Pfam" id="PF02887">
    <property type="entry name" value="PK_C"/>
    <property type="match status" value="1"/>
</dbReference>
<gene>
    <name evidence="17" type="ORF">RI129_000872</name>
</gene>
<feature type="domain" description="Pyruvate kinase C-terminal" evidence="16">
    <location>
        <begin position="363"/>
        <end position="418"/>
    </location>
</feature>
<dbReference type="GO" id="GO:0030955">
    <property type="term" value="F:potassium ion binding"/>
    <property type="evidence" value="ECO:0007669"/>
    <property type="project" value="InterPro"/>
</dbReference>
<evidence type="ECO:0000256" key="3">
    <source>
        <dbReference type="ARBA" id="ARBA00008663"/>
    </source>
</evidence>
<dbReference type="GO" id="GO:0000287">
    <property type="term" value="F:magnesium ion binding"/>
    <property type="evidence" value="ECO:0007669"/>
    <property type="project" value="InterPro"/>
</dbReference>
<evidence type="ECO:0000256" key="5">
    <source>
        <dbReference type="ARBA" id="ARBA00022679"/>
    </source>
</evidence>
<comment type="similarity">
    <text evidence="3 14">Belongs to the pyruvate kinase family.</text>
</comment>
<organism evidence="17 18">
    <name type="scientific">Pyrocoelia pectoralis</name>
    <dbReference type="NCBI Taxonomy" id="417401"/>
    <lineage>
        <taxon>Eukaryota</taxon>
        <taxon>Metazoa</taxon>
        <taxon>Ecdysozoa</taxon>
        <taxon>Arthropoda</taxon>
        <taxon>Hexapoda</taxon>
        <taxon>Insecta</taxon>
        <taxon>Pterygota</taxon>
        <taxon>Neoptera</taxon>
        <taxon>Endopterygota</taxon>
        <taxon>Coleoptera</taxon>
        <taxon>Polyphaga</taxon>
        <taxon>Elateriformia</taxon>
        <taxon>Elateroidea</taxon>
        <taxon>Lampyridae</taxon>
        <taxon>Lampyrinae</taxon>
        <taxon>Pyrocoelia</taxon>
    </lineage>
</organism>
<evidence type="ECO:0000313" key="18">
    <source>
        <dbReference type="Proteomes" id="UP001329430"/>
    </source>
</evidence>
<dbReference type="Gene3D" id="3.20.20.60">
    <property type="entry name" value="Phosphoenolpyruvate-binding domains"/>
    <property type="match status" value="1"/>
</dbReference>
<proteinExistence type="inferred from homology"/>
<evidence type="ECO:0000313" key="17">
    <source>
        <dbReference type="EMBL" id="KAK5649843.1"/>
    </source>
</evidence>
<evidence type="ECO:0000259" key="16">
    <source>
        <dbReference type="Pfam" id="PF02887"/>
    </source>
</evidence>
<dbReference type="Proteomes" id="UP001329430">
    <property type="component" value="Chromosome 1"/>
</dbReference>
<comment type="caution">
    <text evidence="17">The sequence shown here is derived from an EMBL/GenBank/DDBJ whole genome shotgun (WGS) entry which is preliminary data.</text>
</comment>
<keyword evidence="11 14" id="KW-0324">Glycolysis</keyword>
<keyword evidence="9" id="KW-0067">ATP-binding</keyword>
<evidence type="ECO:0000256" key="11">
    <source>
        <dbReference type="ARBA" id="ARBA00023152"/>
    </source>
</evidence>
<dbReference type="NCBIfam" id="TIGR01064">
    <property type="entry name" value="pyruv_kin"/>
    <property type="match status" value="1"/>
</dbReference>
<dbReference type="EMBL" id="JAVRBK010000001">
    <property type="protein sequence ID" value="KAK5649843.1"/>
    <property type="molecule type" value="Genomic_DNA"/>
</dbReference>
<dbReference type="PANTHER" id="PTHR11817">
    <property type="entry name" value="PYRUVATE KINASE"/>
    <property type="match status" value="1"/>
</dbReference>
<evidence type="ECO:0000256" key="2">
    <source>
        <dbReference type="ARBA" id="ARBA00004997"/>
    </source>
</evidence>
<accession>A0AAN7VV74</accession>
<evidence type="ECO:0000259" key="15">
    <source>
        <dbReference type="Pfam" id="PF00224"/>
    </source>
</evidence>
<dbReference type="InterPro" id="IPR001697">
    <property type="entry name" value="Pyr_Knase"/>
</dbReference>
<dbReference type="SUPFAM" id="SSF50800">
    <property type="entry name" value="PK beta-barrel domain-like"/>
    <property type="match status" value="1"/>
</dbReference>
<keyword evidence="6" id="KW-0479">Metal-binding</keyword>
<evidence type="ECO:0000256" key="7">
    <source>
        <dbReference type="ARBA" id="ARBA00022741"/>
    </source>
</evidence>
<dbReference type="InterPro" id="IPR015806">
    <property type="entry name" value="Pyrv_Knase_insert_dom_sf"/>
</dbReference>
<protein>
    <recommendedName>
        <fullName evidence="4 14">Pyruvate kinase</fullName>
        <ecNumber evidence="4 14">2.7.1.40</ecNumber>
    </recommendedName>
</protein>
<dbReference type="InterPro" id="IPR015793">
    <property type="entry name" value="Pyrv_Knase_brl"/>
</dbReference>
<keyword evidence="10 14" id="KW-0460">Magnesium</keyword>
<comment type="catalytic activity">
    <reaction evidence="13">
        <text>pyruvate + ATP = phosphoenolpyruvate + ADP + H(+)</text>
        <dbReference type="Rhea" id="RHEA:18157"/>
        <dbReference type="ChEBI" id="CHEBI:15361"/>
        <dbReference type="ChEBI" id="CHEBI:15378"/>
        <dbReference type="ChEBI" id="CHEBI:30616"/>
        <dbReference type="ChEBI" id="CHEBI:58702"/>
        <dbReference type="ChEBI" id="CHEBI:456216"/>
        <dbReference type="EC" id="2.7.1.40"/>
    </reaction>
    <physiologicalReaction direction="right-to-left" evidence="13">
        <dbReference type="Rhea" id="RHEA:18159"/>
    </physiologicalReaction>
</comment>
<evidence type="ECO:0000256" key="10">
    <source>
        <dbReference type="ARBA" id="ARBA00022842"/>
    </source>
</evidence>
<evidence type="ECO:0000256" key="9">
    <source>
        <dbReference type="ARBA" id="ARBA00022840"/>
    </source>
</evidence>
<dbReference type="GO" id="GO:0004743">
    <property type="term" value="F:pyruvate kinase activity"/>
    <property type="evidence" value="ECO:0007669"/>
    <property type="project" value="UniProtKB-EC"/>
</dbReference>
<dbReference type="InterPro" id="IPR015795">
    <property type="entry name" value="Pyrv_Knase_C"/>
</dbReference>
<keyword evidence="8 14" id="KW-0418">Kinase</keyword>
<sequence length="460" mass="50735">MMDTGMNVARLNFSHGSHEYHAETIKNIRTAVANYSKKIGMTYPLAIALDTKGPEIQLFQKFVHELSLKRGNLVSLTVNTGYKELVTENMIYVDYPNLIELTQPEDTVYVNNGNIRLLVIKIVGDEVKCSVEISGKLTSKCNIRFPCIPVDVPEITDDDLTDIKFTIDKKIDVLLVPGMKRRESIKKLKDFLGSRRSLLYPRNYFIFIGSEGQQIMIVSKIDSFQSLSNIQGIVDESDGIVINRTALAIDIPEEKLFLAQKSIAGYCNKVGKPVICSSQILESLILAGAQPTNSEICDIANAVMDGIDGFILSRETSMGEDPVAAISKLSSICREAEAAVYQKQVFLELSDAPLPPLEPIYSLAISAVQISLKCNAAAIIVLTASGRSAKVIAKFRPRPIHYCWCKDSQDRLQFGITWGKLNGFIRVGDAIVILAAARPGAGFTNFIQIVYATEFDTIPV</sequence>
<reference evidence="17 18" key="1">
    <citation type="journal article" date="2024" name="Insects">
        <title>An Improved Chromosome-Level Genome Assembly of the Firefly Pyrocoelia pectoralis.</title>
        <authorList>
            <person name="Fu X."/>
            <person name="Meyer-Rochow V.B."/>
            <person name="Ballantyne L."/>
            <person name="Zhu X."/>
        </authorList>
    </citation>
    <scope>NUCLEOTIDE SEQUENCE [LARGE SCALE GENOMIC DNA]</scope>
    <source>
        <strain evidence="17">XCY_ONT2</strain>
    </source>
</reference>
<dbReference type="FunFam" id="2.40.33.10:FF:000001">
    <property type="entry name" value="Pyruvate kinase"/>
    <property type="match status" value="1"/>
</dbReference>
<evidence type="ECO:0000256" key="14">
    <source>
        <dbReference type="RuleBase" id="RU000504"/>
    </source>
</evidence>
<dbReference type="Gene3D" id="3.40.1380.20">
    <property type="entry name" value="Pyruvate kinase, C-terminal domain"/>
    <property type="match status" value="2"/>
</dbReference>
<dbReference type="Pfam" id="PF00224">
    <property type="entry name" value="PK"/>
    <property type="match status" value="1"/>
</dbReference>
<keyword evidence="18" id="KW-1185">Reference proteome</keyword>
<keyword evidence="7" id="KW-0547">Nucleotide-binding</keyword>
<dbReference type="EC" id="2.7.1.40" evidence="4 14"/>
<evidence type="ECO:0000256" key="8">
    <source>
        <dbReference type="ARBA" id="ARBA00022777"/>
    </source>
</evidence>
<dbReference type="AlphaFoldDB" id="A0AAN7VV74"/>
<evidence type="ECO:0000256" key="13">
    <source>
        <dbReference type="ARBA" id="ARBA00048967"/>
    </source>
</evidence>
<dbReference type="InterPro" id="IPR015813">
    <property type="entry name" value="Pyrv/PenolPyrv_kinase-like_dom"/>
</dbReference>
<dbReference type="SUPFAM" id="SSF52935">
    <property type="entry name" value="PK C-terminal domain-like"/>
    <property type="match status" value="1"/>
</dbReference>
<comment type="cofactor">
    <cofactor evidence="1">
        <name>K(+)</name>
        <dbReference type="ChEBI" id="CHEBI:29103"/>
    </cofactor>
</comment>